<organism evidence="1 2">
    <name type="scientific">Pantoea endophytica</name>
    <dbReference type="NCBI Taxonomy" id="92488"/>
    <lineage>
        <taxon>Bacteria</taxon>
        <taxon>Pseudomonadati</taxon>
        <taxon>Pseudomonadota</taxon>
        <taxon>Gammaproteobacteria</taxon>
        <taxon>Enterobacterales</taxon>
        <taxon>Erwiniaceae</taxon>
        <taxon>Pantoea</taxon>
    </lineage>
</organism>
<proteinExistence type="predicted"/>
<sequence>MKITAYDQKALKEIHQWKNPQIGWFDKALKVINEPLNAAGNAVLSTPLVGEAIQKAVKGLISVCNDAAQWSVRPEAILEEYRSDGHVHVKSLKDVSGLSLEDADKTVGWLAAKYKSLALAEGAGAGAAGIAGIAIDIPTLIALNLRAIGEYATYYGFDIERQEERLFAFNILALSSSPADASKNVAMAQLVKISQQVAKKQTWKQLEQHAFVKIIQQIASSLGVKITKAKLAQIIPVAGAVVGGGFNAYFTSNVCEAAYYLYRERFLAEQYGPTVIDQSVEPAASFEPDLPDTLEGELI</sequence>
<dbReference type="Pfam" id="PF12787">
    <property type="entry name" value="EcsC"/>
    <property type="match status" value="1"/>
</dbReference>
<dbReference type="PANTHER" id="PTHR41260:SF1">
    <property type="entry name" value="PROTEIN ECSC"/>
    <property type="match status" value="1"/>
</dbReference>
<dbReference type="EMBL" id="PJRT01000005">
    <property type="protein sequence ID" value="PLR26302.1"/>
    <property type="molecule type" value="Genomic_DNA"/>
</dbReference>
<dbReference type="PANTHER" id="PTHR41260">
    <property type="entry name" value="PROTEIN ECSC"/>
    <property type="match status" value="1"/>
</dbReference>
<dbReference type="InterPro" id="IPR024787">
    <property type="entry name" value="EcsC"/>
</dbReference>
<dbReference type="Proteomes" id="UP000234296">
    <property type="component" value="Unassembled WGS sequence"/>
</dbReference>
<dbReference type="RefSeq" id="WP_101761622.1">
    <property type="nucleotide sequence ID" value="NZ_PJRT01000005.1"/>
</dbReference>
<protein>
    <submittedName>
        <fullName evidence="1">EcsC family protein</fullName>
    </submittedName>
</protein>
<evidence type="ECO:0000313" key="1">
    <source>
        <dbReference type="EMBL" id="PLR26302.1"/>
    </source>
</evidence>
<keyword evidence="2" id="KW-1185">Reference proteome</keyword>
<gene>
    <name evidence="1" type="ORF">PZBJ_05805</name>
</gene>
<accession>A0ABX4SV62</accession>
<evidence type="ECO:0000313" key="2">
    <source>
        <dbReference type="Proteomes" id="UP000234296"/>
    </source>
</evidence>
<comment type="caution">
    <text evidence="1">The sequence shown here is derived from an EMBL/GenBank/DDBJ whole genome shotgun (WGS) entry which is preliminary data.</text>
</comment>
<name>A0ABX4SV62_9GAMM</name>
<reference evidence="2" key="1">
    <citation type="submission" date="2017-12" db="EMBL/GenBank/DDBJ databases">
        <title>The genome sequence of Pantoea sp. 596.</title>
        <authorList>
            <person name="Gao J."/>
            <person name="Mao X."/>
            <person name="Sun J."/>
        </authorList>
    </citation>
    <scope>NUCLEOTIDE SEQUENCE [LARGE SCALE GENOMIC DNA]</scope>
    <source>
        <strain evidence="2">596</strain>
    </source>
</reference>